<dbReference type="GO" id="GO:0005829">
    <property type="term" value="C:cytosol"/>
    <property type="evidence" value="ECO:0007669"/>
    <property type="project" value="TreeGrafter"/>
</dbReference>
<accession>A0A5J6V582</accession>
<dbReference type="PANTHER" id="PTHR33867:SF1">
    <property type="entry name" value="RIBOSOME MATURATION FACTOR RIMP"/>
    <property type="match status" value="1"/>
</dbReference>
<dbReference type="InterPro" id="IPR035956">
    <property type="entry name" value="RimP_N_sf"/>
</dbReference>
<evidence type="ECO:0000256" key="1">
    <source>
        <dbReference type="ARBA" id="ARBA00022490"/>
    </source>
</evidence>
<gene>
    <name evidence="3" type="primary">rimP</name>
    <name evidence="5" type="ORF">FY030_09630</name>
</gene>
<proteinExistence type="inferred from homology"/>
<dbReference type="PANTHER" id="PTHR33867">
    <property type="entry name" value="RIBOSOME MATURATION FACTOR RIMP"/>
    <property type="match status" value="1"/>
</dbReference>
<dbReference type="Gene3D" id="3.30.300.70">
    <property type="entry name" value="RimP-like superfamily, N-terminal"/>
    <property type="match status" value="1"/>
</dbReference>
<dbReference type="Proteomes" id="UP000326546">
    <property type="component" value="Chromosome"/>
</dbReference>
<dbReference type="SUPFAM" id="SSF75420">
    <property type="entry name" value="YhbC-like, N-terminal domain"/>
    <property type="match status" value="1"/>
</dbReference>
<keyword evidence="6" id="KW-1185">Reference proteome</keyword>
<dbReference type="InterPro" id="IPR028989">
    <property type="entry name" value="RimP_N"/>
</dbReference>
<dbReference type="RefSeq" id="WP_158061314.1">
    <property type="nucleotide sequence ID" value="NZ_CP044427.1"/>
</dbReference>
<comment type="function">
    <text evidence="3">Required for maturation of 30S ribosomal subunits.</text>
</comment>
<dbReference type="GO" id="GO:0006412">
    <property type="term" value="P:translation"/>
    <property type="evidence" value="ECO:0007669"/>
    <property type="project" value="TreeGrafter"/>
</dbReference>
<evidence type="ECO:0000313" key="5">
    <source>
        <dbReference type="EMBL" id="QFG68928.1"/>
    </source>
</evidence>
<name>A0A5J6V582_9MICO</name>
<feature type="domain" description="Ribosome maturation factor RimP N-terminal" evidence="4">
    <location>
        <begin position="27"/>
        <end position="99"/>
    </location>
</feature>
<dbReference type="KEGG" id="serw:FY030_09630"/>
<dbReference type="InterPro" id="IPR003728">
    <property type="entry name" value="Ribosome_maturation_RimP"/>
</dbReference>
<protein>
    <recommendedName>
        <fullName evidence="3">Ribosome maturation factor RimP</fullName>
    </recommendedName>
</protein>
<evidence type="ECO:0000313" key="6">
    <source>
        <dbReference type="Proteomes" id="UP000326546"/>
    </source>
</evidence>
<evidence type="ECO:0000259" key="4">
    <source>
        <dbReference type="Pfam" id="PF02576"/>
    </source>
</evidence>
<comment type="subcellular location">
    <subcellularLocation>
        <location evidence="3">Cytoplasm</location>
    </subcellularLocation>
</comment>
<dbReference type="Pfam" id="PF02576">
    <property type="entry name" value="RimP_N"/>
    <property type="match status" value="1"/>
</dbReference>
<evidence type="ECO:0000256" key="3">
    <source>
        <dbReference type="HAMAP-Rule" id="MF_01077"/>
    </source>
</evidence>
<evidence type="ECO:0000256" key="2">
    <source>
        <dbReference type="ARBA" id="ARBA00022517"/>
    </source>
</evidence>
<dbReference type="OrthoDB" id="9805006at2"/>
<sequence length="174" mass="18757">MDARATTESITQLAADALTGTKVVIDATEVHQAGRRRLVRIFLARDVSDLPEDDTTSAVEPLTLDEVAEATRSVSDALDSSDVMGQSPYTLEVSSAGLDRPLTTRDQFRRNVGRLVKITTTAGTTTTDRLTSVETDGEADLLTLAKTPHTPIALTEVATALVQVEFNRRDGKDD</sequence>
<dbReference type="AlphaFoldDB" id="A0A5J6V582"/>
<comment type="similarity">
    <text evidence="3">Belongs to the RimP family.</text>
</comment>
<dbReference type="GO" id="GO:0000028">
    <property type="term" value="P:ribosomal small subunit assembly"/>
    <property type="evidence" value="ECO:0007669"/>
    <property type="project" value="TreeGrafter"/>
</dbReference>
<dbReference type="EMBL" id="CP044427">
    <property type="protein sequence ID" value="QFG68928.1"/>
    <property type="molecule type" value="Genomic_DNA"/>
</dbReference>
<keyword evidence="2 3" id="KW-0690">Ribosome biogenesis</keyword>
<keyword evidence="1 3" id="KW-0963">Cytoplasm</keyword>
<dbReference type="HAMAP" id="MF_01077">
    <property type="entry name" value="RimP"/>
    <property type="match status" value="1"/>
</dbReference>
<reference evidence="5 6" key="1">
    <citation type="submission" date="2019-09" db="EMBL/GenBank/DDBJ databases">
        <title>Serinicoccus pratensis sp. nov., isolated from meadow soil.</title>
        <authorList>
            <person name="Zhang W."/>
        </authorList>
    </citation>
    <scope>NUCLEOTIDE SEQUENCE [LARGE SCALE GENOMIC DNA]</scope>
    <source>
        <strain evidence="5 6">W204</strain>
    </source>
</reference>
<organism evidence="5 6">
    <name type="scientific">Ornithinimicrobium pratense</name>
    <dbReference type="NCBI Taxonomy" id="2593973"/>
    <lineage>
        <taxon>Bacteria</taxon>
        <taxon>Bacillati</taxon>
        <taxon>Actinomycetota</taxon>
        <taxon>Actinomycetes</taxon>
        <taxon>Micrococcales</taxon>
        <taxon>Ornithinimicrobiaceae</taxon>
        <taxon>Ornithinimicrobium</taxon>
    </lineage>
</organism>